<dbReference type="AlphaFoldDB" id="A0A9W6IVM3"/>
<dbReference type="RefSeq" id="WP_204950660.1">
    <property type="nucleotide sequence ID" value="NZ_BSFF01000003.1"/>
</dbReference>
<comment type="caution">
    <text evidence="1">The sequence shown here is derived from an EMBL/GenBank/DDBJ whole genome shotgun (WGS) entry which is preliminary data.</text>
</comment>
<evidence type="ECO:0000313" key="4">
    <source>
        <dbReference type="Proteomes" id="UP001143400"/>
    </source>
</evidence>
<dbReference type="InterPro" id="IPR021232">
    <property type="entry name" value="DUF2735"/>
</dbReference>
<dbReference type="Pfam" id="PF10931">
    <property type="entry name" value="DUF2735"/>
    <property type="match status" value="1"/>
</dbReference>
<organism evidence="1 4">
    <name type="scientific">Methylopila capsulata</name>
    <dbReference type="NCBI Taxonomy" id="61654"/>
    <lineage>
        <taxon>Bacteria</taxon>
        <taxon>Pseudomonadati</taxon>
        <taxon>Pseudomonadota</taxon>
        <taxon>Alphaproteobacteria</taxon>
        <taxon>Hyphomicrobiales</taxon>
        <taxon>Methylopilaceae</taxon>
        <taxon>Methylopila</taxon>
    </lineage>
</organism>
<evidence type="ECO:0000313" key="1">
    <source>
        <dbReference type="EMBL" id="GLK56452.1"/>
    </source>
</evidence>
<evidence type="ECO:0000313" key="2">
    <source>
        <dbReference type="EMBL" id="MBM7852245.1"/>
    </source>
</evidence>
<reference evidence="1" key="1">
    <citation type="journal article" date="2014" name="Int. J. Syst. Evol. Microbiol.">
        <title>Complete genome sequence of Corynebacterium casei LMG S-19264T (=DSM 44701T), isolated from a smear-ripened cheese.</title>
        <authorList>
            <consortium name="US DOE Joint Genome Institute (JGI-PGF)"/>
            <person name="Walter F."/>
            <person name="Albersmeier A."/>
            <person name="Kalinowski J."/>
            <person name="Ruckert C."/>
        </authorList>
    </citation>
    <scope>NUCLEOTIDE SEQUENCE</scope>
    <source>
        <strain evidence="1">VKM B-1606</strain>
    </source>
</reference>
<proteinExistence type="predicted"/>
<keyword evidence="3" id="KW-1185">Reference proteome</keyword>
<name>A0A9W6IVM3_9HYPH</name>
<accession>A0A9W6IVM3</accession>
<sequence length="65" mass="7159">MTPAHHPQPTAKIYAFPQSHMASADARRKAQFAAEMRLAAQAPVVQTGAWYHDEAVQDAQKGRKS</sequence>
<evidence type="ECO:0000313" key="3">
    <source>
        <dbReference type="Proteomes" id="UP000758856"/>
    </source>
</evidence>
<dbReference type="Proteomes" id="UP000758856">
    <property type="component" value="Unassembled WGS sequence"/>
</dbReference>
<dbReference type="EMBL" id="JAFBCY010000003">
    <property type="protein sequence ID" value="MBM7852245.1"/>
    <property type="molecule type" value="Genomic_DNA"/>
</dbReference>
<dbReference type="EMBL" id="BSFF01000003">
    <property type="protein sequence ID" value="GLK56452.1"/>
    <property type="molecule type" value="Genomic_DNA"/>
</dbReference>
<reference evidence="1" key="3">
    <citation type="submission" date="2023-01" db="EMBL/GenBank/DDBJ databases">
        <authorList>
            <person name="Sun Q."/>
            <person name="Evtushenko L."/>
        </authorList>
    </citation>
    <scope>NUCLEOTIDE SEQUENCE</scope>
    <source>
        <strain evidence="1">VKM B-1606</strain>
    </source>
</reference>
<gene>
    <name evidence="1" type="ORF">GCM10008170_24710</name>
    <name evidence="2" type="ORF">JOD31_002487</name>
</gene>
<reference evidence="2 3" key="2">
    <citation type="submission" date="2021-01" db="EMBL/GenBank/DDBJ databases">
        <title>Genomic Encyclopedia of Type Strains, Phase IV (KMG-IV): sequencing the most valuable type-strain genomes for metagenomic binning, comparative biology and taxonomic classification.</title>
        <authorList>
            <person name="Goeker M."/>
        </authorList>
    </citation>
    <scope>NUCLEOTIDE SEQUENCE [LARGE SCALE GENOMIC DNA]</scope>
    <source>
        <strain evidence="2 3">DSM 6130</strain>
    </source>
</reference>
<evidence type="ECO:0008006" key="5">
    <source>
        <dbReference type="Google" id="ProtNLM"/>
    </source>
</evidence>
<protein>
    <recommendedName>
        <fullName evidence="5">DUF2735 domain-containing protein</fullName>
    </recommendedName>
</protein>
<dbReference type="Proteomes" id="UP001143400">
    <property type="component" value="Unassembled WGS sequence"/>
</dbReference>